<accession>A0AAV4TTJ4</accession>
<gene>
    <name evidence="2" type="ORF">CEXT_244801</name>
</gene>
<keyword evidence="1" id="KW-0472">Membrane</keyword>
<dbReference type="EMBL" id="BPLR01011687">
    <property type="protein sequence ID" value="GIY48215.1"/>
    <property type="molecule type" value="Genomic_DNA"/>
</dbReference>
<name>A0AAV4TTJ4_CAEEX</name>
<proteinExistence type="predicted"/>
<feature type="transmembrane region" description="Helical" evidence="1">
    <location>
        <begin position="196"/>
        <end position="217"/>
    </location>
</feature>
<keyword evidence="3" id="KW-1185">Reference proteome</keyword>
<dbReference type="AlphaFoldDB" id="A0AAV4TTJ4"/>
<sequence length="222" mass="25365">MQMIKIKFYLLQNLAVERMMRYTPDMRLVLNGLLRYDNAISRKADDSPLPYPFLHLTSRSSSKSRCTPFSYSINSPTSNYPPIQIRTAQLHLFIPLFRNAQNCPENSRKIVARASPPHTHASNLSSAQWAVGHHQLQFIRCSNAGKFEAHSWKRSSSRASPRTVIPCVGDGIVIRSPKDLLRHQRENLTLQLGSKVGFPASHVVGIFFFFFFLWHGLRLDIC</sequence>
<comment type="caution">
    <text evidence="2">The sequence shown here is derived from an EMBL/GenBank/DDBJ whole genome shotgun (WGS) entry which is preliminary data.</text>
</comment>
<evidence type="ECO:0000313" key="2">
    <source>
        <dbReference type="EMBL" id="GIY48215.1"/>
    </source>
</evidence>
<keyword evidence="1" id="KW-1133">Transmembrane helix</keyword>
<keyword evidence="1" id="KW-0812">Transmembrane</keyword>
<protein>
    <submittedName>
        <fullName evidence="2">Uncharacterized protein</fullName>
    </submittedName>
</protein>
<evidence type="ECO:0000256" key="1">
    <source>
        <dbReference type="SAM" id="Phobius"/>
    </source>
</evidence>
<evidence type="ECO:0000313" key="3">
    <source>
        <dbReference type="Proteomes" id="UP001054945"/>
    </source>
</evidence>
<dbReference type="Proteomes" id="UP001054945">
    <property type="component" value="Unassembled WGS sequence"/>
</dbReference>
<organism evidence="2 3">
    <name type="scientific">Caerostris extrusa</name>
    <name type="common">Bark spider</name>
    <name type="synonym">Caerostris bankana</name>
    <dbReference type="NCBI Taxonomy" id="172846"/>
    <lineage>
        <taxon>Eukaryota</taxon>
        <taxon>Metazoa</taxon>
        <taxon>Ecdysozoa</taxon>
        <taxon>Arthropoda</taxon>
        <taxon>Chelicerata</taxon>
        <taxon>Arachnida</taxon>
        <taxon>Araneae</taxon>
        <taxon>Araneomorphae</taxon>
        <taxon>Entelegynae</taxon>
        <taxon>Araneoidea</taxon>
        <taxon>Araneidae</taxon>
        <taxon>Caerostris</taxon>
    </lineage>
</organism>
<reference evidence="2 3" key="1">
    <citation type="submission" date="2021-06" db="EMBL/GenBank/DDBJ databases">
        <title>Caerostris extrusa draft genome.</title>
        <authorList>
            <person name="Kono N."/>
            <person name="Arakawa K."/>
        </authorList>
    </citation>
    <scope>NUCLEOTIDE SEQUENCE [LARGE SCALE GENOMIC DNA]</scope>
</reference>